<evidence type="ECO:0000313" key="3">
    <source>
        <dbReference type="Proteomes" id="UP001470230"/>
    </source>
</evidence>
<dbReference type="SUPFAM" id="SSF48371">
    <property type="entry name" value="ARM repeat"/>
    <property type="match status" value="1"/>
</dbReference>
<dbReference type="Gene3D" id="3.30.200.20">
    <property type="entry name" value="Phosphorylase Kinase, domain 1"/>
    <property type="match status" value="1"/>
</dbReference>
<organism evidence="2 3">
    <name type="scientific">Tritrichomonas musculus</name>
    <dbReference type="NCBI Taxonomy" id="1915356"/>
    <lineage>
        <taxon>Eukaryota</taxon>
        <taxon>Metamonada</taxon>
        <taxon>Parabasalia</taxon>
        <taxon>Tritrichomonadida</taxon>
        <taxon>Tritrichomonadidae</taxon>
        <taxon>Tritrichomonas</taxon>
    </lineage>
</organism>
<accession>A0ABR2JYC5</accession>
<evidence type="ECO:0000313" key="2">
    <source>
        <dbReference type="EMBL" id="KAK8883756.1"/>
    </source>
</evidence>
<dbReference type="PRINTS" id="PR00109">
    <property type="entry name" value="TYRKINASE"/>
</dbReference>
<dbReference type="SMART" id="SM00220">
    <property type="entry name" value="S_TKc"/>
    <property type="match status" value="1"/>
</dbReference>
<dbReference type="GO" id="GO:0016301">
    <property type="term" value="F:kinase activity"/>
    <property type="evidence" value="ECO:0007669"/>
    <property type="project" value="UniProtKB-KW"/>
</dbReference>
<keyword evidence="2" id="KW-0418">Kinase</keyword>
<dbReference type="PROSITE" id="PS00108">
    <property type="entry name" value="PROTEIN_KINASE_ST"/>
    <property type="match status" value="1"/>
</dbReference>
<dbReference type="Gene3D" id="1.10.510.10">
    <property type="entry name" value="Transferase(Phosphotransferase) domain 1"/>
    <property type="match status" value="1"/>
</dbReference>
<name>A0ABR2JYC5_9EUKA</name>
<dbReference type="InterPro" id="IPR001245">
    <property type="entry name" value="Ser-Thr/Tyr_kinase_cat_dom"/>
</dbReference>
<evidence type="ECO:0000259" key="1">
    <source>
        <dbReference type="PROSITE" id="PS50011"/>
    </source>
</evidence>
<reference evidence="2 3" key="1">
    <citation type="submission" date="2024-04" db="EMBL/GenBank/DDBJ databases">
        <title>Tritrichomonas musculus Genome.</title>
        <authorList>
            <person name="Alves-Ferreira E."/>
            <person name="Grigg M."/>
            <person name="Lorenzi H."/>
            <person name="Galac M."/>
        </authorList>
    </citation>
    <scope>NUCLEOTIDE SEQUENCE [LARGE SCALE GENOMIC DNA]</scope>
    <source>
        <strain evidence="2 3">EAF2021</strain>
    </source>
</reference>
<keyword evidence="2" id="KW-0808">Transferase</keyword>
<dbReference type="InterPro" id="IPR000719">
    <property type="entry name" value="Prot_kinase_dom"/>
</dbReference>
<dbReference type="InterPro" id="IPR051681">
    <property type="entry name" value="Ser/Thr_Kinases-Pseudokinases"/>
</dbReference>
<proteinExistence type="predicted"/>
<dbReference type="SUPFAM" id="SSF56112">
    <property type="entry name" value="Protein kinase-like (PK-like)"/>
    <property type="match status" value="1"/>
</dbReference>
<feature type="domain" description="Protein kinase" evidence="1">
    <location>
        <begin position="34"/>
        <end position="291"/>
    </location>
</feature>
<dbReference type="InterPro" id="IPR011009">
    <property type="entry name" value="Kinase-like_dom_sf"/>
</dbReference>
<keyword evidence="3" id="KW-1185">Reference proteome</keyword>
<dbReference type="InterPro" id="IPR008271">
    <property type="entry name" value="Ser/Thr_kinase_AS"/>
</dbReference>
<gene>
    <name evidence="2" type="ORF">M9Y10_042855</name>
</gene>
<dbReference type="InterPro" id="IPR016024">
    <property type="entry name" value="ARM-type_fold"/>
</dbReference>
<dbReference type="Proteomes" id="UP001470230">
    <property type="component" value="Unassembled WGS sequence"/>
</dbReference>
<dbReference type="PANTHER" id="PTHR44329">
    <property type="entry name" value="SERINE/THREONINE-PROTEIN KINASE TNNI3K-RELATED"/>
    <property type="match status" value="1"/>
</dbReference>
<dbReference type="EMBL" id="JAPFFF010000008">
    <property type="protein sequence ID" value="KAK8883756.1"/>
    <property type="molecule type" value="Genomic_DNA"/>
</dbReference>
<sequence length="966" mass="108736">MKIKSTDDLKEENVKSLYLSDTLLKKWEIDMSDIEIQKKYFSSIYSTIFIGIQKSTNTVVCVKQFNDIEDESSLQNFQNEFQALSVLDHFAIPQFIGATFSPKISIITQFMSGGSLYSRLHSKYSYTKLQSTQLSVIALGIAYGMTYLHSNNIIHRDLKSLNILLDANSLPTISDFGTSARKNSPRLTGGVGTAQWMAPEVLDSKPYDHKVDVYSYGMILWEMLTGDIPFNGLTQMEVALSVVTQKIRPKIPLNCPKNLARLIRTCWDDDPAKRPEFRRIVDILESCSITFSGTDIKQFQSYIQHFSSNKHISVMEDTIPLVSTKSSPLTSYISSSQNLLTSADAQTIERLVDNLQKSTEPLSKFIQIAENPSLLPNLANNGQIVIHLSNQLKISKYRNNPNEDVKIIHLLSLLLKTEKLRETFLKNNCQNSLLIVLSENTTQLIPELLDCLTIAVQSDSKIKFDSQQLSRISSYLLCADMTVKQTAASLLLSIAEKKCVTTSLDNFLTTVENLLVNLFPELNNSLFLNSIVSLLLILVQHSSKLKNQIIFLYGPEKIIALLTSKSHHVLDLSLDLSMTICRDESVRSRTSQTFVDEFPTILQNAAQKAELLAKLYRLVGLYFRDKATFECISYSDDFISHFIQNCISHESEKANFILAMKLLYILCRVESTSVLLIPFIGEIVKHLSASSVPSVSNYAALSISALLSKSGTPNEVIKGHLDDLQKFANFAFKGQNEVTLSALSLFGVLSNLRDTQYICLSLSVHQSIIQFLKSDNFAIVQTTIRVLISMTSSSFGGELKGLSKAIKPLFLLACDTKKKFGSEPLVCIANILIFQNHWKSAIPFIEKLFDMYEIPDFCEIALLITYRIVSAAEFSISEESDPEEDDSENLFSNQKILKAFIEKSRKILDNKLLISILLRLAEVKSSCDFLKKEQIVDLIDEIIFQCSIDDVRRPKLLRIHSYLSKS</sequence>
<dbReference type="CDD" id="cd13999">
    <property type="entry name" value="STKc_MAP3K-like"/>
    <property type="match status" value="1"/>
</dbReference>
<protein>
    <submittedName>
        <fullName evidence="2">Protein kinase activity protein</fullName>
    </submittedName>
</protein>
<dbReference type="PROSITE" id="PS50011">
    <property type="entry name" value="PROTEIN_KINASE_DOM"/>
    <property type="match status" value="1"/>
</dbReference>
<dbReference type="Pfam" id="PF07714">
    <property type="entry name" value="PK_Tyr_Ser-Thr"/>
    <property type="match status" value="1"/>
</dbReference>
<dbReference type="PANTHER" id="PTHR44329:SF214">
    <property type="entry name" value="PROTEIN KINASE DOMAIN-CONTAINING PROTEIN"/>
    <property type="match status" value="1"/>
</dbReference>
<comment type="caution">
    <text evidence="2">The sequence shown here is derived from an EMBL/GenBank/DDBJ whole genome shotgun (WGS) entry which is preliminary data.</text>
</comment>